<protein>
    <submittedName>
        <fullName evidence="2">(2Fe-2S)-binding protein</fullName>
    </submittedName>
</protein>
<feature type="domain" description="BFD-like [2Fe-2S]-binding" evidence="1">
    <location>
        <begin position="7"/>
        <end position="57"/>
    </location>
</feature>
<evidence type="ECO:0000313" key="3">
    <source>
        <dbReference type="Proteomes" id="UP000236910"/>
    </source>
</evidence>
<name>A0A2J6X8D2_9BACT</name>
<dbReference type="Pfam" id="PF04324">
    <property type="entry name" value="Fer2_BFD"/>
    <property type="match status" value="1"/>
</dbReference>
<proteinExistence type="predicted"/>
<dbReference type="EMBL" id="PNIX01000110">
    <property type="protein sequence ID" value="PMP83385.1"/>
    <property type="molecule type" value="Genomic_DNA"/>
</dbReference>
<accession>A0A2J6X8D2</accession>
<comment type="caution">
    <text evidence="2">The sequence shown here is derived from an EMBL/GenBank/DDBJ whole genome shotgun (WGS) entry which is preliminary data.</text>
</comment>
<dbReference type="AlphaFoldDB" id="A0A2J6X8D2"/>
<organism evidence="2 3">
    <name type="scientific">Caldisericum exile</name>
    <dbReference type="NCBI Taxonomy" id="693075"/>
    <lineage>
        <taxon>Bacteria</taxon>
        <taxon>Pseudomonadati</taxon>
        <taxon>Caldisericota/Cryosericota group</taxon>
        <taxon>Caldisericota</taxon>
        <taxon>Caldisericia</taxon>
        <taxon>Caldisericales</taxon>
        <taxon>Caldisericaceae</taxon>
        <taxon>Caldisericum</taxon>
    </lineage>
</organism>
<dbReference type="Proteomes" id="UP000236910">
    <property type="component" value="Unassembled WGS sequence"/>
</dbReference>
<evidence type="ECO:0000313" key="2">
    <source>
        <dbReference type="EMBL" id="PMP83385.1"/>
    </source>
</evidence>
<gene>
    <name evidence="2" type="ORF">C0175_01875</name>
</gene>
<sequence>MNKKDIIICRCEDVTYEDILEAYNEGFKDIESLRRHLKIGTGPCQGKTCIPLLQRILFELNKEFPENISIRPPETPIPFGIFSKESKNEKL</sequence>
<evidence type="ECO:0000259" key="1">
    <source>
        <dbReference type="Pfam" id="PF04324"/>
    </source>
</evidence>
<dbReference type="Gene3D" id="1.10.10.1100">
    <property type="entry name" value="BFD-like [2Fe-2S]-binding domain"/>
    <property type="match status" value="1"/>
</dbReference>
<dbReference type="CDD" id="cd19946">
    <property type="entry name" value="GlpA-like_Fer2_BFD-like"/>
    <property type="match status" value="1"/>
</dbReference>
<dbReference type="InterPro" id="IPR041854">
    <property type="entry name" value="BFD-like_2Fe2S-bd_dom_sf"/>
</dbReference>
<dbReference type="RefSeq" id="WP_416084814.1">
    <property type="nucleotide sequence ID" value="NZ_JBNATC010000002.1"/>
</dbReference>
<reference evidence="2 3" key="1">
    <citation type="submission" date="2018-01" db="EMBL/GenBank/DDBJ databases">
        <title>Metagenomic assembled genomes from two thermal pools in the Uzon Caldera, Kamchatka, Russia.</title>
        <authorList>
            <person name="Wilkins L."/>
            <person name="Ettinger C."/>
        </authorList>
    </citation>
    <scope>NUCLEOTIDE SEQUENCE [LARGE SCALE GENOMIC DNA]</scope>
    <source>
        <strain evidence="2">ARK-10</strain>
    </source>
</reference>
<dbReference type="InterPro" id="IPR007419">
    <property type="entry name" value="BFD-like_2Fe2S-bd_dom"/>
</dbReference>